<dbReference type="Proteomes" id="UP001234989">
    <property type="component" value="Chromosome 12"/>
</dbReference>
<organism evidence="2 3">
    <name type="scientific">Solanum verrucosum</name>
    <dbReference type="NCBI Taxonomy" id="315347"/>
    <lineage>
        <taxon>Eukaryota</taxon>
        <taxon>Viridiplantae</taxon>
        <taxon>Streptophyta</taxon>
        <taxon>Embryophyta</taxon>
        <taxon>Tracheophyta</taxon>
        <taxon>Spermatophyta</taxon>
        <taxon>Magnoliopsida</taxon>
        <taxon>eudicotyledons</taxon>
        <taxon>Gunneridae</taxon>
        <taxon>Pentapetalae</taxon>
        <taxon>asterids</taxon>
        <taxon>lamiids</taxon>
        <taxon>Solanales</taxon>
        <taxon>Solanaceae</taxon>
        <taxon>Solanoideae</taxon>
        <taxon>Solaneae</taxon>
        <taxon>Solanum</taxon>
    </lineage>
</organism>
<feature type="compositionally biased region" description="Polar residues" evidence="1">
    <location>
        <begin position="28"/>
        <end position="50"/>
    </location>
</feature>
<name>A0AAF0V452_SOLVR</name>
<dbReference type="EMBL" id="CP133623">
    <property type="protein sequence ID" value="WMV57540.1"/>
    <property type="molecule type" value="Genomic_DNA"/>
</dbReference>
<accession>A0AAF0V452</accession>
<evidence type="ECO:0000313" key="2">
    <source>
        <dbReference type="EMBL" id="WMV57540.1"/>
    </source>
</evidence>
<gene>
    <name evidence="2" type="ORF">MTR67_050925</name>
</gene>
<proteinExistence type="predicted"/>
<feature type="compositionally biased region" description="Basic and acidic residues" evidence="1">
    <location>
        <begin position="54"/>
        <end position="65"/>
    </location>
</feature>
<evidence type="ECO:0000256" key="1">
    <source>
        <dbReference type="SAM" id="MobiDB-lite"/>
    </source>
</evidence>
<protein>
    <submittedName>
        <fullName evidence="2">Uncharacterized protein</fullName>
    </submittedName>
</protein>
<sequence length="65" mass="7156">SPSTLGESPKRHTSPFVPVRGALKEQDQISGKNEQSAHCRTVPRSNTISPNGPGRRDVVGKHRRR</sequence>
<evidence type="ECO:0000313" key="3">
    <source>
        <dbReference type="Proteomes" id="UP001234989"/>
    </source>
</evidence>
<feature type="non-terminal residue" evidence="2">
    <location>
        <position position="1"/>
    </location>
</feature>
<keyword evidence="3" id="KW-1185">Reference proteome</keyword>
<dbReference type="AlphaFoldDB" id="A0AAF0V452"/>
<feature type="region of interest" description="Disordered" evidence="1">
    <location>
        <begin position="1"/>
        <end position="65"/>
    </location>
</feature>
<reference evidence="2" key="1">
    <citation type="submission" date="2023-08" db="EMBL/GenBank/DDBJ databases">
        <title>A de novo genome assembly of Solanum verrucosum Schlechtendal, a Mexican diploid species geographically isolated from the other diploid A-genome species in potato relatives.</title>
        <authorList>
            <person name="Hosaka K."/>
        </authorList>
    </citation>
    <scope>NUCLEOTIDE SEQUENCE</scope>
    <source>
        <tissue evidence="2">Young leaves</tissue>
    </source>
</reference>